<dbReference type="AlphaFoldDB" id="A0A3N3ZTQ4"/>
<accession>A0A3N3ZTQ4</accession>
<keyword evidence="2" id="KW-0732">Signal</keyword>
<dbReference type="InterPro" id="IPR025326">
    <property type="entry name" value="DUF4232"/>
</dbReference>
<reference evidence="4 5" key="1">
    <citation type="submission" date="2018-10" db="EMBL/GenBank/DDBJ databases">
        <title>Kocuria sp. M5W7-7, whole genome shotgun sequence.</title>
        <authorList>
            <person name="Tuo L."/>
        </authorList>
    </citation>
    <scope>NUCLEOTIDE SEQUENCE [LARGE SCALE GENOMIC DNA]</scope>
    <source>
        <strain evidence="4 5">M5W7-7</strain>
    </source>
</reference>
<feature type="compositionally biased region" description="Low complexity" evidence="1">
    <location>
        <begin position="42"/>
        <end position="119"/>
    </location>
</feature>
<feature type="region of interest" description="Disordered" evidence="1">
    <location>
        <begin position="26"/>
        <end position="126"/>
    </location>
</feature>
<dbReference type="PROSITE" id="PS51257">
    <property type="entry name" value="PROKAR_LIPOPROTEIN"/>
    <property type="match status" value="1"/>
</dbReference>
<protein>
    <submittedName>
        <fullName evidence="4">DUF4232 domain-containing protein</fullName>
    </submittedName>
</protein>
<dbReference type="Pfam" id="PF14016">
    <property type="entry name" value="DUF4232"/>
    <property type="match status" value="1"/>
</dbReference>
<dbReference type="EMBL" id="RKMF01000001">
    <property type="protein sequence ID" value="ROZ65690.1"/>
    <property type="molecule type" value="Genomic_DNA"/>
</dbReference>
<feature type="chain" id="PRO_5039653397" evidence="2">
    <location>
        <begin position="23"/>
        <end position="263"/>
    </location>
</feature>
<organism evidence="4 5">
    <name type="scientific">Kocuria soli</name>
    <dbReference type="NCBI Taxonomy" id="2485125"/>
    <lineage>
        <taxon>Bacteria</taxon>
        <taxon>Bacillati</taxon>
        <taxon>Actinomycetota</taxon>
        <taxon>Actinomycetes</taxon>
        <taxon>Micrococcales</taxon>
        <taxon>Micrococcaceae</taxon>
        <taxon>Kocuria</taxon>
    </lineage>
</organism>
<gene>
    <name evidence="4" type="ORF">EDL96_00975</name>
</gene>
<dbReference type="RefSeq" id="WP_123823582.1">
    <property type="nucleotide sequence ID" value="NZ_RKMF01000001.1"/>
</dbReference>
<evidence type="ECO:0000259" key="3">
    <source>
        <dbReference type="Pfam" id="PF14016"/>
    </source>
</evidence>
<comment type="caution">
    <text evidence="4">The sequence shown here is derived from an EMBL/GenBank/DDBJ whole genome shotgun (WGS) entry which is preliminary data.</text>
</comment>
<evidence type="ECO:0000313" key="4">
    <source>
        <dbReference type="EMBL" id="ROZ65690.1"/>
    </source>
</evidence>
<feature type="signal peptide" evidence="2">
    <location>
        <begin position="1"/>
        <end position="22"/>
    </location>
</feature>
<sequence>MSVHKHRAALSVLALAGALVLAGCGGSDDGGSSSAPEVSGQPSTATSSPEATSGQTGEATPSSTGSPATDSPSAPAPATASEPTTATESDSVSEPPAAAEPTGTASPSSSEPSHPAAGEQPGGSVASVEACRATDLSGAVSPQQGAAGSVILDLTLTNDGDQACELSGYPGVSFADASGEIIGVPATRSGTSGSAVTVLPGESATAQLKQSNARNHGQVCNPHTTAALVVYPPESYTSLSIPYETQACGNPKIAQLEVQGFGV</sequence>
<proteinExistence type="predicted"/>
<dbReference type="OrthoDB" id="3268346at2"/>
<name>A0A3N3ZTQ4_9MICC</name>
<evidence type="ECO:0000256" key="1">
    <source>
        <dbReference type="SAM" id="MobiDB-lite"/>
    </source>
</evidence>
<feature type="domain" description="DUF4232" evidence="3">
    <location>
        <begin position="131"/>
        <end position="259"/>
    </location>
</feature>
<evidence type="ECO:0000313" key="5">
    <source>
        <dbReference type="Proteomes" id="UP000270616"/>
    </source>
</evidence>
<dbReference type="Proteomes" id="UP000270616">
    <property type="component" value="Unassembled WGS sequence"/>
</dbReference>
<evidence type="ECO:0000256" key="2">
    <source>
        <dbReference type="SAM" id="SignalP"/>
    </source>
</evidence>
<keyword evidence="5" id="KW-1185">Reference proteome</keyword>